<comment type="caution">
    <text evidence="1">The sequence shown here is derived from an EMBL/GenBank/DDBJ whole genome shotgun (WGS) entry which is preliminary data.</text>
</comment>
<protein>
    <submittedName>
        <fullName evidence="1">Uncharacterized protein</fullName>
    </submittedName>
</protein>
<reference evidence="1 2" key="1">
    <citation type="submission" date="2024-03" db="EMBL/GenBank/DDBJ databases">
        <title>Novel Streptomyces species of biotechnological and ecological value are a feature of Machair soil.</title>
        <authorList>
            <person name="Prole J.R."/>
            <person name="Goodfellow M."/>
            <person name="Allenby N."/>
            <person name="Ward A.C."/>
        </authorList>
    </citation>
    <scope>NUCLEOTIDE SEQUENCE [LARGE SCALE GENOMIC DNA]</scope>
    <source>
        <strain evidence="1 2">MS1.AVA.1</strain>
    </source>
</reference>
<proteinExistence type="predicted"/>
<name>A0ABU8UVL1_9ACTN</name>
<dbReference type="EMBL" id="JBBKAK010000001">
    <property type="protein sequence ID" value="MEJ8672948.1"/>
    <property type="molecule type" value="Genomic_DNA"/>
</dbReference>
<evidence type="ECO:0000313" key="2">
    <source>
        <dbReference type="Proteomes" id="UP001376459"/>
    </source>
</evidence>
<evidence type="ECO:0000313" key="1">
    <source>
        <dbReference type="EMBL" id="MEJ8672948.1"/>
    </source>
</evidence>
<accession>A0ABU8UVL1</accession>
<sequence length="107" mass="11927">MVVWDRGELPWAKEDVAREILGYLCERIEMHLESCDARGIVIAEIPGGGSKDHSKWLSEALDLTTVGTRFTKPERVVMPIVTAPSDHLPHVQLADLVTATTPHRSDR</sequence>
<dbReference type="Proteomes" id="UP001376459">
    <property type="component" value="Unassembled WGS sequence"/>
</dbReference>
<organism evidence="1 2">
    <name type="scientific">Streptomyces machairae</name>
    <dbReference type="NCBI Taxonomy" id="3134109"/>
    <lineage>
        <taxon>Bacteria</taxon>
        <taxon>Bacillati</taxon>
        <taxon>Actinomycetota</taxon>
        <taxon>Actinomycetes</taxon>
        <taxon>Kitasatosporales</taxon>
        <taxon>Streptomycetaceae</taxon>
        <taxon>Streptomyces</taxon>
    </lineage>
</organism>
<gene>
    <name evidence="1" type="ORF">WKI71_44950</name>
</gene>
<keyword evidence="2" id="KW-1185">Reference proteome</keyword>